<keyword evidence="10" id="KW-1185">Reference proteome</keyword>
<name>A0A0M4R220_9MICC</name>
<evidence type="ECO:0000256" key="5">
    <source>
        <dbReference type="SAM" id="MobiDB-lite"/>
    </source>
</evidence>
<dbReference type="GO" id="GO:0005507">
    <property type="term" value="F:copper ion binding"/>
    <property type="evidence" value="ECO:0007669"/>
    <property type="project" value="InterPro"/>
</dbReference>
<keyword evidence="6" id="KW-0812">Transmembrane</keyword>
<dbReference type="AlphaFoldDB" id="A0A0M4R220"/>
<evidence type="ECO:0000313" key="9">
    <source>
        <dbReference type="EMBL" id="ALE94340.1"/>
    </source>
</evidence>
<dbReference type="PANTHER" id="PTHR34820:SF4">
    <property type="entry name" value="INNER MEMBRANE PROTEIN YEBZ"/>
    <property type="match status" value="1"/>
</dbReference>
<dbReference type="EMBL" id="CP012677">
    <property type="protein sequence ID" value="ALE94340.1"/>
    <property type="molecule type" value="Genomic_DNA"/>
</dbReference>
<evidence type="ECO:0000256" key="4">
    <source>
        <dbReference type="ARBA" id="ARBA00023008"/>
    </source>
</evidence>
<keyword evidence="4" id="KW-0186">Copper</keyword>
<dbReference type="SUPFAM" id="SSF81296">
    <property type="entry name" value="E set domains"/>
    <property type="match status" value="1"/>
</dbReference>
<comment type="subcellular location">
    <subcellularLocation>
        <location evidence="1">Cell envelope</location>
    </subcellularLocation>
</comment>
<dbReference type="GO" id="GO:0042597">
    <property type="term" value="C:periplasmic space"/>
    <property type="evidence" value="ECO:0007669"/>
    <property type="project" value="InterPro"/>
</dbReference>
<sequence>MTTARGLHVLWRAMAAAAVVLVALLGVSGPALAHDVLEGTAPADGSSVSTVPAKVTIILSNTPASIGSQINVVDESGTNWSAGAVTVLDNVASQQLKPGAPAGKYAVQWRLVSSDGHPIEGQFTFTALAPSAGTGAVENSSGPSAVAGPVQAVQEPSPAAAEKAPDSSAVPWSVFGLVGVLIVVVIAMVVVAKRRLGAAD</sequence>
<dbReference type="InterPro" id="IPR032694">
    <property type="entry name" value="CopC/D"/>
</dbReference>
<gene>
    <name evidence="9" type="ORF">AOC05_16620</name>
</gene>
<keyword evidence="3 7" id="KW-0732">Signal</keyword>
<accession>A0A0M4R220</accession>
<dbReference type="InterPro" id="IPR014755">
    <property type="entry name" value="Cu-Rt/internalin_Ig-like"/>
</dbReference>
<keyword evidence="2" id="KW-0479">Metal-binding</keyword>
<dbReference type="Gene3D" id="2.60.40.1220">
    <property type="match status" value="1"/>
</dbReference>
<dbReference type="Pfam" id="PF04234">
    <property type="entry name" value="CopC"/>
    <property type="match status" value="1"/>
</dbReference>
<dbReference type="InterPro" id="IPR007348">
    <property type="entry name" value="CopC_dom"/>
</dbReference>
<dbReference type="KEGG" id="aaq:AOC05_16620"/>
<dbReference type="InterPro" id="IPR014756">
    <property type="entry name" value="Ig_E-set"/>
</dbReference>
<dbReference type="Proteomes" id="UP000062833">
    <property type="component" value="Chromosome"/>
</dbReference>
<evidence type="ECO:0000313" key="10">
    <source>
        <dbReference type="Proteomes" id="UP000062833"/>
    </source>
</evidence>
<dbReference type="PATRIC" id="fig|656366.3.peg.3585"/>
<dbReference type="GO" id="GO:0006825">
    <property type="term" value="P:copper ion transport"/>
    <property type="evidence" value="ECO:0007669"/>
    <property type="project" value="InterPro"/>
</dbReference>
<dbReference type="PANTHER" id="PTHR34820">
    <property type="entry name" value="INNER MEMBRANE PROTEIN YEBZ"/>
    <property type="match status" value="1"/>
</dbReference>
<dbReference type="GO" id="GO:0046688">
    <property type="term" value="P:response to copper ion"/>
    <property type="evidence" value="ECO:0007669"/>
    <property type="project" value="InterPro"/>
</dbReference>
<evidence type="ECO:0000256" key="1">
    <source>
        <dbReference type="ARBA" id="ARBA00004196"/>
    </source>
</evidence>
<evidence type="ECO:0000259" key="8">
    <source>
        <dbReference type="Pfam" id="PF04234"/>
    </source>
</evidence>
<feature type="signal peptide" evidence="7">
    <location>
        <begin position="1"/>
        <end position="33"/>
    </location>
</feature>
<evidence type="ECO:0000256" key="6">
    <source>
        <dbReference type="SAM" id="Phobius"/>
    </source>
</evidence>
<feature type="region of interest" description="Disordered" evidence="5">
    <location>
        <begin position="134"/>
        <end position="165"/>
    </location>
</feature>
<keyword evidence="6" id="KW-0472">Membrane</keyword>
<feature type="transmembrane region" description="Helical" evidence="6">
    <location>
        <begin position="172"/>
        <end position="192"/>
    </location>
</feature>
<protein>
    <recommendedName>
        <fullName evidence="8">CopC domain-containing protein</fullName>
    </recommendedName>
</protein>
<proteinExistence type="predicted"/>
<reference evidence="10" key="1">
    <citation type="submission" date="2015-09" db="EMBL/GenBank/DDBJ databases">
        <title>Complete genome of Arthrobacter alpinus strain R3.8.</title>
        <authorList>
            <person name="See-Too W.S."/>
            <person name="Chan K.G."/>
        </authorList>
    </citation>
    <scope>NUCLEOTIDE SEQUENCE [LARGE SCALE GENOMIC DNA]</scope>
    <source>
        <strain evidence="10">R3.8</strain>
    </source>
</reference>
<evidence type="ECO:0000256" key="7">
    <source>
        <dbReference type="SAM" id="SignalP"/>
    </source>
</evidence>
<dbReference type="GO" id="GO:0030313">
    <property type="term" value="C:cell envelope"/>
    <property type="evidence" value="ECO:0007669"/>
    <property type="project" value="UniProtKB-SubCell"/>
</dbReference>
<feature type="domain" description="CopC" evidence="8">
    <location>
        <begin position="34"/>
        <end position="126"/>
    </location>
</feature>
<feature type="chain" id="PRO_5005800911" description="CopC domain-containing protein" evidence="7">
    <location>
        <begin position="34"/>
        <end position="200"/>
    </location>
</feature>
<evidence type="ECO:0000256" key="2">
    <source>
        <dbReference type="ARBA" id="ARBA00022723"/>
    </source>
</evidence>
<dbReference type="GO" id="GO:0005886">
    <property type="term" value="C:plasma membrane"/>
    <property type="evidence" value="ECO:0007669"/>
    <property type="project" value="TreeGrafter"/>
</dbReference>
<organism evidence="9 10">
    <name type="scientific">Arthrobacter alpinus</name>
    <dbReference type="NCBI Taxonomy" id="656366"/>
    <lineage>
        <taxon>Bacteria</taxon>
        <taxon>Bacillati</taxon>
        <taxon>Actinomycetota</taxon>
        <taxon>Actinomycetes</taxon>
        <taxon>Micrococcales</taxon>
        <taxon>Micrococcaceae</taxon>
        <taxon>Arthrobacter</taxon>
    </lineage>
</organism>
<evidence type="ECO:0000256" key="3">
    <source>
        <dbReference type="ARBA" id="ARBA00022729"/>
    </source>
</evidence>
<keyword evidence="6" id="KW-1133">Transmembrane helix</keyword>